<name>X6NFE2_RETFI</name>
<accession>X6NFE2</accession>
<dbReference type="EMBL" id="ASPP01008780">
    <property type="protein sequence ID" value="ETO25035.1"/>
    <property type="molecule type" value="Genomic_DNA"/>
</dbReference>
<keyword evidence="1" id="KW-1133">Transmembrane helix</keyword>
<dbReference type="Proteomes" id="UP000023152">
    <property type="component" value="Unassembled WGS sequence"/>
</dbReference>
<dbReference type="CDD" id="cd22209">
    <property type="entry name" value="EMC10"/>
    <property type="match status" value="1"/>
</dbReference>
<protein>
    <submittedName>
        <fullName evidence="2">Uncharacterized protein</fullName>
    </submittedName>
</protein>
<evidence type="ECO:0000313" key="3">
    <source>
        <dbReference type="Proteomes" id="UP000023152"/>
    </source>
</evidence>
<organism evidence="2 3">
    <name type="scientific">Reticulomyxa filosa</name>
    <dbReference type="NCBI Taxonomy" id="46433"/>
    <lineage>
        <taxon>Eukaryota</taxon>
        <taxon>Sar</taxon>
        <taxon>Rhizaria</taxon>
        <taxon>Retaria</taxon>
        <taxon>Foraminifera</taxon>
        <taxon>Monothalamids</taxon>
        <taxon>Reticulomyxidae</taxon>
        <taxon>Reticulomyxa</taxon>
    </lineage>
</organism>
<reference evidence="2 3" key="1">
    <citation type="journal article" date="2013" name="Curr. Biol.">
        <title>The Genome of the Foraminiferan Reticulomyxa filosa.</title>
        <authorList>
            <person name="Glockner G."/>
            <person name="Hulsmann N."/>
            <person name="Schleicher M."/>
            <person name="Noegel A.A."/>
            <person name="Eichinger L."/>
            <person name="Gallinger C."/>
            <person name="Pawlowski J."/>
            <person name="Sierra R."/>
            <person name="Euteneuer U."/>
            <person name="Pillet L."/>
            <person name="Moustafa A."/>
            <person name="Platzer M."/>
            <person name="Groth M."/>
            <person name="Szafranski K."/>
            <person name="Schliwa M."/>
        </authorList>
    </citation>
    <scope>NUCLEOTIDE SEQUENCE [LARGE SCALE GENOMIC DNA]</scope>
</reference>
<proteinExistence type="predicted"/>
<dbReference type="AlphaFoldDB" id="X6NFE2"/>
<evidence type="ECO:0000313" key="2">
    <source>
        <dbReference type="EMBL" id="ETO25035.1"/>
    </source>
</evidence>
<feature type="transmembrane region" description="Helical" evidence="1">
    <location>
        <begin position="173"/>
        <end position="193"/>
    </location>
</feature>
<sequence>MKSDYIVEHSLSPTGEESDWQLRGRLLIDHTSRSGLLSAHEWTDEEIEKFDALYQGNGYYKLRIKSTAENSKFFLFIFDGELVNSILACQLIKGDEQIVLHADSNGRINGFDYFSTNPKCHTTKTKGSNQLPSSLTKSVEVSMSFGDRGESPFAPEYEASPKIKDQPSFFSKYWWAIGLFGFMMFANILGGLAK</sequence>
<keyword evidence="1" id="KW-0472">Membrane</keyword>
<comment type="caution">
    <text evidence="2">The sequence shown here is derived from an EMBL/GenBank/DDBJ whole genome shotgun (WGS) entry which is preliminary data.</text>
</comment>
<dbReference type="Pfam" id="PF21203">
    <property type="entry name" value="ECM10"/>
    <property type="match status" value="1"/>
</dbReference>
<keyword evidence="3" id="KW-1185">Reference proteome</keyword>
<gene>
    <name evidence="2" type="ORF">RFI_12107</name>
</gene>
<evidence type="ECO:0000256" key="1">
    <source>
        <dbReference type="SAM" id="Phobius"/>
    </source>
</evidence>
<keyword evidence="1" id="KW-0812">Transmembrane</keyword>